<reference evidence="2" key="1">
    <citation type="submission" date="2014-09" db="EMBL/GenBank/DDBJ databases">
        <authorList>
            <person name="Magalhaes I.L.F."/>
            <person name="Oliveira U."/>
            <person name="Santos F.R."/>
            <person name="Vidigal T.H.D.A."/>
            <person name="Brescovit A.D."/>
            <person name="Santos A.J."/>
        </authorList>
    </citation>
    <scope>NUCLEOTIDE SEQUENCE</scope>
    <source>
        <tissue evidence="2">Shoot tissue taken approximately 20 cm above the soil surface</tissue>
    </source>
</reference>
<dbReference type="AlphaFoldDB" id="A0A0A9F8R1"/>
<sequence>MRSGLPGLCWTSTSGGTPGRRTPELRGRSRARSSSSATSLPAPLQ</sequence>
<proteinExistence type="predicted"/>
<reference evidence="2" key="2">
    <citation type="journal article" date="2015" name="Data Brief">
        <title>Shoot transcriptome of the giant reed, Arundo donax.</title>
        <authorList>
            <person name="Barrero R.A."/>
            <person name="Guerrero F.D."/>
            <person name="Moolhuijzen P."/>
            <person name="Goolsby J.A."/>
            <person name="Tidwell J."/>
            <person name="Bellgard S.E."/>
            <person name="Bellgard M.I."/>
        </authorList>
    </citation>
    <scope>NUCLEOTIDE SEQUENCE</scope>
    <source>
        <tissue evidence="2">Shoot tissue taken approximately 20 cm above the soil surface</tissue>
    </source>
</reference>
<protein>
    <submittedName>
        <fullName evidence="2">Uncharacterized protein</fullName>
    </submittedName>
</protein>
<organism evidence="2">
    <name type="scientific">Arundo donax</name>
    <name type="common">Giant reed</name>
    <name type="synonym">Donax arundinaceus</name>
    <dbReference type="NCBI Taxonomy" id="35708"/>
    <lineage>
        <taxon>Eukaryota</taxon>
        <taxon>Viridiplantae</taxon>
        <taxon>Streptophyta</taxon>
        <taxon>Embryophyta</taxon>
        <taxon>Tracheophyta</taxon>
        <taxon>Spermatophyta</taxon>
        <taxon>Magnoliopsida</taxon>
        <taxon>Liliopsida</taxon>
        <taxon>Poales</taxon>
        <taxon>Poaceae</taxon>
        <taxon>PACMAD clade</taxon>
        <taxon>Arundinoideae</taxon>
        <taxon>Arundineae</taxon>
        <taxon>Arundo</taxon>
    </lineage>
</organism>
<evidence type="ECO:0000256" key="1">
    <source>
        <dbReference type="SAM" id="MobiDB-lite"/>
    </source>
</evidence>
<name>A0A0A9F8R1_ARUDO</name>
<feature type="region of interest" description="Disordered" evidence="1">
    <location>
        <begin position="1"/>
        <end position="45"/>
    </location>
</feature>
<evidence type="ECO:0000313" key="2">
    <source>
        <dbReference type="EMBL" id="JAE04613.1"/>
    </source>
</evidence>
<accession>A0A0A9F8R1</accession>
<dbReference type="EMBL" id="GBRH01193283">
    <property type="protein sequence ID" value="JAE04613.1"/>
    <property type="molecule type" value="Transcribed_RNA"/>
</dbReference>